<comment type="cofactor">
    <cofactor evidence="1 18">
        <name>FAD</name>
        <dbReference type="ChEBI" id="CHEBI:57692"/>
    </cofactor>
</comment>
<comment type="function">
    <text evidence="18">Oxidizes proline to glutamate for use as a carbon and nitrogen source.</text>
</comment>
<evidence type="ECO:0000256" key="18">
    <source>
        <dbReference type="PIRNR" id="PIRNR000197"/>
    </source>
</evidence>
<evidence type="ECO:0000256" key="6">
    <source>
        <dbReference type="ARBA" id="ARBA00022827"/>
    </source>
</evidence>
<dbReference type="GO" id="GO:0004657">
    <property type="term" value="F:proline dehydrogenase activity"/>
    <property type="evidence" value="ECO:0007669"/>
    <property type="project" value="UniProtKB-UniRule"/>
</dbReference>
<dbReference type="InterPro" id="IPR002872">
    <property type="entry name" value="Proline_DH_dom"/>
</dbReference>
<dbReference type="InterPro" id="IPR016160">
    <property type="entry name" value="Ald_DH_CS_CYS"/>
</dbReference>
<dbReference type="Pfam" id="PF00171">
    <property type="entry name" value="Aldedh"/>
    <property type="match status" value="1"/>
</dbReference>
<evidence type="ECO:0000313" key="25">
    <source>
        <dbReference type="Proteomes" id="UP000825701"/>
    </source>
</evidence>
<dbReference type="InterPro" id="IPR029041">
    <property type="entry name" value="FAD-linked_oxidoreductase-like"/>
</dbReference>
<accession>A0A9E6RC92</accession>
<dbReference type="GO" id="GO:0003677">
    <property type="term" value="F:DNA binding"/>
    <property type="evidence" value="ECO:0007669"/>
    <property type="project" value="UniProtKB-KW"/>
</dbReference>
<evidence type="ECO:0000256" key="12">
    <source>
        <dbReference type="ARBA" id="ARBA00023163"/>
    </source>
</evidence>
<feature type="active site" evidence="19">
    <location>
        <position position="831"/>
    </location>
</feature>
<evidence type="ECO:0000256" key="10">
    <source>
        <dbReference type="ARBA" id="ARBA00023062"/>
    </source>
</evidence>
<keyword evidence="12 18" id="KW-0804">Transcription</keyword>
<dbReference type="EC" id="1.5.5.2" evidence="18"/>
<evidence type="ECO:0000256" key="2">
    <source>
        <dbReference type="ARBA" id="ARBA00004739"/>
    </source>
</evidence>
<comment type="catalytic activity">
    <reaction evidence="15 18">
        <text>L-proline + a quinone = (S)-1-pyrroline-5-carboxylate + a quinol + H(+)</text>
        <dbReference type="Rhea" id="RHEA:23784"/>
        <dbReference type="ChEBI" id="CHEBI:15378"/>
        <dbReference type="ChEBI" id="CHEBI:17388"/>
        <dbReference type="ChEBI" id="CHEBI:24646"/>
        <dbReference type="ChEBI" id="CHEBI:60039"/>
        <dbReference type="ChEBI" id="CHEBI:132124"/>
        <dbReference type="EC" id="1.5.5.2"/>
    </reaction>
</comment>
<evidence type="ECO:0000256" key="5">
    <source>
        <dbReference type="ARBA" id="ARBA00022630"/>
    </source>
</evidence>
<dbReference type="Proteomes" id="UP000825701">
    <property type="component" value="Chromosome"/>
</dbReference>
<dbReference type="Gene3D" id="1.20.5.460">
    <property type="entry name" value="Single helix bin"/>
    <property type="match status" value="1"/>
</dbReference>
<dbReference type="GO" id="GO:0003700">
    <property type="term" value="F:DNA-binding transcription factor activity"/>
    <property type="evidence" value="ECO:0007669"/>
    <property type="project" value="InterPro"/>
</dbReference>
<evidence type="ECO:0000259" key="22">
    <source>
        <dbReference type="Pfam" id="PF14850"/>
    </source>
</evidence>
<evidence type="ECO:0000256" key="4">
    <source>
        <dbReference type="ARBA" id="ARBA00022491"/>
    </source>
</evidence>
<dbReference type="Gene3D" id="3.40.309.10">
    <property type="entry name" value="Aldehyde Dehydrogenase, Chain A, domain 2"/>
    <property type="match status" value="1"/>
</dbReference>
<dbReference type="FunFam" id="3.40.309.10:FF:000005">
    <property type="entry name" value="1-pyrroline-5-carboxylate dehydrogenase 1"/>
    <property type="match status" value="1"/>
</dbReference>
<dbReference type="PROSITE" id="PS00070">
    <property type="entry name" value="ALDEHYDE_DEHYDR_CYS"/>
    <property type="match status" value="1"/>
</dbReference>
<keyword evidence="10 18" id="KW-0642">Proline metabolism</keyword>
<evidence type="ECO:0000256" key="13">
    <source>
        <dbReference type="ARBA" id="ARBA00023268"/>
    </source>
</evidence>
<keyword evidence="9 18" id="KW-0520">NAD</keyword>
<comment type="pathway">
    <text evidence="3 18">Amino-acid degradation; L-proline degradation into L-glutamate; L-glutamate from L-proline: step 2/2.</text>
</comment>
<dbReference type="Gene3D" id="3.40.605.10">
    <property type="entry name" value="Aldehyde Dehydrogenase, Chain A, domain 1"/>
    <property type="match status" value="1"/>
</dbReference>
<dbReference type="Pfam" id="PF01619">
    <property type="entry name" value="Pro_dh"/>
    <property type="match status" value="1"/>
</dbReference>
<keyword evidence="11 18" id="KW-0238">DNA-binding</keyword>
<dbReference type="PANTHER" id="PTHR42862:SF1">
    <property type="entry name" value="DELTA-1-PYRROLINE-5-CARBOXYLATE DEHYDROGENASE 2, ISOFORM A-RELATED"/>
    <property type="match status" value="1"/>
</dbReference>
<dbReference type="InterPro" id="IPR050485">
    <property type="entry name" value="Proline_metab_enzyme"/>
</dbReference>
<dbReference type="InterPro" id="IPR024090">
    <property type="entry name" value="PRODH_PutA_dom_I"/>
</dbReference>
<feature type="domain" description="Proline utilization A proline dehydrogenase N-terminal" evidence="23">
    <location>
        <begin position="19"/>
        <end position="66"/>
    </location>
</feature>
<evidence type="ECO:0000256" key="14">
    <source>
        <dbReference type="ARBA" id="ARBA00048142"/>
    </source>
</evidence>
<keyword evidence="6 18" id="KW-0274">FAD</keyword>
<dbReference type="FunFam" id="3.20.20.220:FF:000004">
    <property type="entry name" value="Bifunctional protein PutA"/>
    <property type="match status" value="1"/>
</dbReference>
<keyword evidence="8 18" id="KW-0805">Transcription regulation</keyword>
<dbReference type="EMBL" id="CP081869">
    <property type="protein sequence ID" value="QZO02189.1"/>
    <property type="molecule type" value="Genomic_DNA"/>
</dbReference>
<dbReference type="GO" id="GO:0003842">
    <property type="term" value="F:L-glutamate gamma-semialdehyde dehydrogenase activity"/>
    <property type="evidence" value="ECO:0007669"/>
    <property type="project" value="UniProtKB-UniRule"/>
</dbReference>
<evidence type="ECO:0000256" key="17">
    <source>
        <dbReference type="ARBA" id="ARBA00060911"/>
    </source>
</evidence>
<dbReference type="NCBIfam" id="TIGR01238">
    <property type="entry name" value="D1pyr5carbox3"/>
    <property type="match status" value="1"/>
</dbReference>
<dbReference type="Gene3D" id="1.20.5.550">
    <property type="entry name" value="Single Helix bin"/>
    <property type="match status" value="1"/>
</dbReference>
<dbReference type="RefSeq" id="WP_261405594.1">
    <property type="nucleotide sequence ID" value="NZ_CP081869.1"/>
</dbReference>
<keyword evidence="25" id="KW-1185">Reference proteome</keyword>
<evidence type="ECO:0000256" key="16">
    <source>
        <dbReference type="ARBA" id="ARBA00060889"/>
    </source>
</evidence>
<dbReference type="InterPro" id="IPR024089">
    <property type="entry name" value="PRODH_PutA_dom_I/II"/>
</dbReference>
<name>A0A9E6RC92_9HYPH</name>
<feature type="domain" description="Aldehyde dehydrogenase" evidence="20">
    <location>
        <begin position="575"/>
        <end position="1019"/>
    </location>
</feature>
<evidence type="ECO:0000313" key="24">
    <source>
        <dbReference type="EMBL" id="QZO02189.1"/>
    </source>
</evidence>
<keyword evidence="7 18" id="KW-0560">Oxidoreductase</keyword>
<comment type="similarity">
    <text evidence="17 18">In the C-terminal section; belongs to the aldehyde dehydrogenase family.</text>
</comment>
<dbReference type="PIRSF" id="PIRSF000197">
    <property type="entry name" value="Bifunct_PutA"/>
    <property type="match status" value="1"/>
</dbReference>
<dbReference type="InterPro" id="IPR016163">
    <property type="entry name" value="Ald_DH_C"/>
</dbReference>
<dbReference type="SUPFAM" id="SSF53720">
    <property type="entry name" value="ALDH-like"/>
    <property type="match status" value="1"/>
</dbReference>
<dbReference type="InterPro" id="IPR016162">
    <property type="entry name" value="Ald_DH_N"/>
</dbReference>
<evidence type="ECO:0000256" key="1">
    <source>
        <dbReference type="ARBA" id="ARBA00001974"/>
    </source>
</evidence>
<evidence type="ECO:0000259" key="20">
    <source>
        <dbReference type="Pfam" id="PF00171"/>
    </source>
</evidence>
<dbReference type="Pfam" id="PF18327">
    <property type="entry name" value="PRODH"/>
    <property type="match status" value="1"/>
</dbReference>
<dbReference type="SUPFAM" id="SSF81935">
    <property type="entry name" value="N-terminal domain of bifunctional PutA protein"/>
    <property type="match status" value="1"/>
</dbReference>
<evidence type="ECO:0000256" key="8">
    <source>
        <dbReference type="ARBA" id="ARBA00023015"/>
    </source>
</evidence>
<keyword evidence="13" id="KW-0511">Multifunctional enzyme</keyword>
<feature type="domain" description="Proline dehydrogenase" evidence="21">
    <location>
        <begin position="194"/>
        <end position="490"/>
    </location>
</feature>
<evidence type="ECO:0000256" key="9">
    <source>
        <dbReference type="ARBA" id="ARBA00023027"/>
    </source>
</evidence>
<sequence length="1220" mass="128133">MTRDPTPFANLAAAVPERSALRRAITAATRRAELDCLAPLLPLAEPTSEEAAATRSLATKLVEGLRRRGSSSGVEALMREYALSSEEGVALMCLAEALLRTPDDATRDALIRDKILAKDWRGHLGHSPSLFVNAATWGLLITGRLVATHSETGLAATLGKLIALSGEPVVRAGVELAMRLLGRQFVAGRTIEEALENARDVEARGFRHSYDMLGEAATTAEDAARYMASYEHAIHAIGAAAEGRGPVEGPGVSIKLSALHPRYSRRKRERVMAELLPRAARLAALARSYDIGLNVDAEEADRLEISLDLFEALAFDPDLAGWNGLGFVVQAYGKRCPDVIDWLVDLARRSGRRLMIRLVKGAYWDSEIKRAQVEGFSDFPVFTRKAHSDVCYLACARKLLSAGDLVFPQFATHNAHTVAAAAAMGAEAGGDAFEFQCLHGMGEPLYDIAAAEGLGRPCRIYAPVGSHDTLLAYLVRRLLENGANASFVNRVADEETSAEELIADPVAIAQCRQPLGAASAKIRRPPDLYAPARRNALGLDLDDENQLRALARACRDGARTAWRAGPSGADEAAELTSVRNPADRRDVVGAVRWSGPADVEAALSRVAAGAADWAAEPAARRAARLRRAADALAQEKEALVGLMAREAGKTLASAGAEVREAEDFLRYYAGEAERLEAAGAARPLGVVAAISPWNFPLAIFVGQVAAALAAGNAVVAKPAEETPLAAAQAVRLLHGAGVPADALQLLPGDGAVGAALVADPRVEGVAFTGSLEAARAIENTLSRRLTREGRPVPFVAETGGRNVMIADSSALAEQVVLDAVASAFDSAGQRCSALRILSLQDDVADCILAMLKGATRELEVGPPDRLSSDVGPLISDEAKARVERHLVEMRARGFRVTQAPLPESCARGSFLAPAIVEIGAISDVAEEVFGPVLHVARHRADDLDRVIEEANASGHALTFGIETRIDETVARAVRRVRAGNLYVNRNIVGAVVGVQPFGGSRLSGTGPKAGGPLAVGRFTAGRGAGCGVAGSAEALAPSRAYADWLQQEGFAAAAEACRPMALASPLGGSVKLPGPVGERNVYSLEAKGRIAAVTETERGAAVALGAILATGSVAVLEETSPVAALAARLPAPLRTRTETVSDWREAHDLGALIFEGGREALLAVLADAARRPGAIVTVHALTPQEIASGAAWDVDRLVEERTVSINTAAAGGDATLLSAG</sequence>
<evidence type="ECO:0000256" key="19">
    <source>
        <dbReference type="PIRSR" id="PIRSR000197-1"/>
    </source>
</evidence>
<dbReference type="InterPro" id="IPR016161">
    <property type="entry name" value="Ald_DH/histidinol_DH"/>
</dbReference>
<dbReference type="InterPro" id="IPR015590">
    <property type="entry name" value="Aldehyde_DH_dom"/>
</dbReference>
<feature type="domain" description="Proline dehydrogenase PutA" evidence="22">
    <location>
        <begin position="74"/>
        <end position="185"/>
    </location>
</feature>
<dbReference type="InterPro" id="IPR024082">
    <property type="entry name" value="PRODH_PutA_dom_II"/>
</dbReference>
<comment type="similarity">
    <text evidence="16 18">In the N-terminal section; belongs to the proline dehydrogenase family.</text>
</comment>
<dbReference type="Pfam" id="PF14850">
    <property type="entry name" value="Pro_dh-DNA_bdg"/>
    <property type="match status" value="1"/>
</dbReference>
<comment type="pathway">
    <text evidence="2 18">Amino-acid degradation; L-proline degradation into L-glutamate; L-glutamate from L-proline: step 1/2.</text>
</comment>
<proteinExistence type="inferred from homology"/>
<evidence type="ECO:0000256" key="11">
    <source>
        <dbReference type="ARBA" id="ARBA00023125"/>
    </source>
</evidence>
<dbReference type="Gene3D" id="3.20.20.220">
    <property type="match status" value="1"/>
</dbReference>
<evidence type="ECO:0000256" key="3">
    <source>
        <dbReference type="ARBA" id="ARBA00004786"/>
    </source>
</evidence>
<dbReference type="SUPFAM" id="SSF51730">
    <property type="entry name" value="FAD-linked oxidoreductase"/>
    <property type="match status" value="1"/>
</dbReference>
<feature type="active site" evidence="19">
    <location>
        <position position="797"/>
    </location>
</feature>
<dbReference type="AlphaFoldDB" id="A0A9E6RC92"/>
<dbReference type="GO" id="GO:0009898">
    <property type="term" value="C:cytoplasmic side of plasma membrane"/>
    <property type="evidence" value="ECO:0007669"/>
    <property type="project" value="TreeGrafter"/>
</dbReference>
<dbReference type="GO" id="GO:0010133">
    <property type="term" value="P:L-proline catabolic process to L-glutamate"/>
    <property type="evidence" value="ECO:0007669"/>
    <property type="project" value="UniProtKB-UniRule"/>
</dbReference>
<evidence type="ECO:0000259" key="23">
    <source>
        <dbReference type="Pfam" id="PF18327"/>
    </source>
</evidence>
<dbReference type="EC" id="1.2.1.88" evidence="18"/>
<keyword evidence="5 18" id="KW-0285">Flavoprotein</keyword>
<comment type="catalytic activity">
    <reaction evidence="14 18">
        <text>L-glutamate 5-semialdehyde + NAD(+) + H2O = L-glutamate + NADH + 2 H(+)</text>
        <dbReference type="Rhea" id="RHEA:30235"/>
        <dbReference type="ChEBI" id="CHEBI:15377"/>
        <dbReference type="ChEBI" id="CHEBI:15378"/>
        <dbReference type="ChEBI" id="CHEBI:29985"/>
        <dbReference type="ChEBI" id="CHEBI:57540"/>
        <dbReference type="ChEBI" id="CHEBI:57945"/>
        <dbReference type="ChEBI" id="CHEBI:58066"/>
        <dbReference type="EC" id="1.2.1.88"/>
    </reaction>
</comment>
<gene>
    <name evidence="24" type="primary">putA</name>
    <name evidence="24" type="ORF">K6K41_13630</name>
</gene>
<evidence type="ECO:0000259" key="21">
    <source>
        <dbReference type="Pfam" id="PF01619"/>
    </source>
</evidence>
<evidence type="ECO:0000256" key="7">
    <source>
        <dbReference type="ARBA" id="ARBA00023002"/>
    </source>
</evidence>
<dbReference type="InterPro" id="IPR025703">
    <property type="entry name" value="Bifunct_PutA"/>
</dbReference>
<protein>
    <recommendedName>
        <fullName evidence="18">Bifunctional protein PutA</fullName>
    </recommendedName>
    <domain>
        <recommendedName>
            <fullName evidence="18">Proline dehydrogenase</fullName>
            <ecNumber evidence="18">1.5.5.2</ecNumber>
        </recommendedName>
        <alternativeName>
            <fullName evidence="18">Proline oxidase</fullName>
        </alternativeName>
    </domain>
    <domain>
        <recommendedName>
            <fullName evidence="18">Delta-1-pyrroline-5-carboxylate dehydrogenase</fullName>
            <shortName evidence="18">P5C dehydrogenase</shortName>
            <ecNumber evidence="18">1.2.1.88</ecNumber>
        </recommendedName>
        <alternativeName>
            <fullName evidence="18">L-glutamate gamma-semialdehyde dehydrogenase</fullName>
        </alternativeName>
    </domain>
</protein>
<dbReference type="InterPro" id="IPR041349">
    <property type="entry name" value="PRODH"/>
</dbReference>
<keyword evidence="4 18" id="KW-0678">Repressor</keyword>
<reference evidence="24" key="1">
    <citation type="submission" date="2021-08" db="EMBL/GenBank/DDBJ databases">
        <authorList>
            <person name="Zhang H."/>
            <person name="Xu M."/>
            <person name="Yu Z."/>
            <person name="Yang L."/>
            <person name="Cai Y."/>
        </authorList>
    </citation>
    <scope>NUCLEOTIDE SEQUENCE</scope>
    <source>
        <strain evidence="24">CHL1</strain>
    </source>
</reference>
<dbReference type="KEGG" id="cmet:K6K41_13630"/>
<evidence type="ECO:0000256" key="15">
    <source>
        <dbReference type="ARBA" id="ARBA00048779"/>
    </source>
</evidence>
<organism evidence="24 25">
    <name type="scientific">Chenggangzhangella methanolivorans</name>
    <dbReference type="NCBI Taxonomy" id="1437009"/>
    <lineage>
        <taxon>Bacteria</taxon>
        <taxon>Pseudomonadati</taxon>
        <taxon>Pseudomonadota</taxon>
        <taxon>Alphaproteobacteria</taxon>
        <taxon>Hyphomicrobiales</taxon>
        <taxon>Methylopilaceae</taxon>
        <taxon>Chenggangzhangella</taxon>
    </lineage>
</organism>
<dbReference type="NCBIfam" id="NF008869">
    <property type="entry name" value="PRK11904.1"/>
    <property type="match status" value="1"/>
</dbReference>
<dbReference type="InterPro" id="IPR005933">
    <property type="entry name" value="PutA_C"/>
</dbReference>
<dbReference type="PANTHER" id="PTHR42862">
    <property type="entry name" value="DELTA-1-PYRROLINE-5-CARBOXYLATE DEHYDROGENASE 1, ISOFORM A-RELATED"/>
    <property type="match status" value="1"/>
</dbReference>